<keyword evidence="3" id="KW-1185">Reference proteome</keyword>
<sequence>MEHDSCKDDLTHAGEQLQEAKIQLEELQNELSCKIPSFALDITFSLEKQNLELKELREKETRAKEEVQVLTSTIATFKAERDDTMQKLNNEQYTNMMNEANHADVLDDLEDSWQQQLEKCEKEYLAQEAALKAQLESSSSNLADTQNERDKFKEELRQLKSVVDKEVLSKANLIWSHKSKLKTIDQSLAEAKSEIDCLTNKEKALAIEHNNKENELNAALVVEQQSVQDLTTKLSETSDLKEEKNQLKSKMQELTQELASVRAEMKLFKTGTATDTKERIDTESKLRGKVQELTRNQMKFEREKKQQEHNMQNLTQNLTSSQSDVEKLNLKLTALEKEKNKKEAQLTAEVQALTTQMLEKAAILSSLEKEKHEREARVRELVGELGSVDMLTEG</sequence>
<evidence type="ECO:0000313" key="3">
    <source>
        <dbReference type="Proteomes" id="UP001176059"/>
    </source>
</evidence>
<proteinExistence type="predicted"/>
<keyword evidence="1" id="KW-0175">Coiled coil</keyword>
<evidence type="ECO:0000313" key="2">
    <source>
        <dbReference type="EMBL" id="KAJ3733673.1"/>
    </source>
</evidence>
<reference evidence="2" key="2">
    <citation type="journal article" date="2023" name="Proc. Natl. Acad. Sci. U.S.A.">
        <title>A global phylogenomic analysis of the shiitake genus Lentinula.</title>
        <authorList>
            <person name="Sierra-Patev S."/>
            <person name="Min B."/>
            <person name="Naranjo-Ortiz M."/>
            <person name="Looney B."/>
            <person name="Konkel Z."/>
            <person name="Slot J.C."/>
            <person name="Sakamoto Y."/>
            <person name="Steenwyk J.L."/>
            <person name="Rokas A."/>
            <person name="Carro J."/>
            <person name="Camarero S."/>
            <person name="Ferreira P."/>
            <person name="Molpeceres G."/>
            <person name="Ruiz-Duenas F.J."/>
            <person name="Serrano A."/>
            <person name="Henrissat B."/>
            <person name="Drula E."/>
            <person name="Hughes K.W."/>
            <person name="Mata J.L."/>
            <person name="Ishikawa N.K."/>
            <person name="Vargas-Isla R."/>
            <person name="Ushijima S."/>
            <person name="Smith C.A."/>
            <person name="Donoghue J."/>
            <person name="Ahrendt S."/>
            <person name="Andreopoulos W."/>
            <person name="He G."/>
            <person name="LaButti K."/>
            <person name="Lipzen A."/>
            <person name="Ng V."/>
            <person name="Riley R."/>
            <person name="Sandor L."/>
            <person name="Barry K."/>
            <person name="Martinez A.T."/>
            <person name="Xiao Y."/>
            <person name="Gibbons J.G."/>
            <person name="Terashima K."/>
            <person name="Grigoriev I.V."/>
            <person name="Hibbett D."/>
        </authorList>
    </citation>
    <scope>NUCLEOTIDE SEQUENCE</scope>
    <source>
        <strain evidence="2">ET3784</strain>
    </source>
</reference>
<name>A0AA38JVJ6_9AGAR</name>
<dbReference type="EMBL" id="JANVFO010000016">
    <property type="protein sequence ID" value="KAJ3733673.1"/>
    <property type="molecule type" value="Genomic_DNA"/>
</dbReference>
<organism evidence="2 3">
    <name type="scientific">Lentinula guzmanii</name>
    <dbReference type="NCBI Taxonomy" id="2804957"/>
    <lineage>
        <taxon>Eukaryota</taxon>
        <taxon>Fungi</taxon>
        <taxon>Dikarya</taxon>
        <taxon>Basidiomycota</taxon>
        <taxon>Agaricomycotina</taxon>
        <taxon>Agaricomycetes</taxon>
        <taxon>Agaricomycetidae</taxon>
        <taxon>Agaricales</taxon>
        <taxon>Marasmiineae</taxon>
        <taxon>Omphalotaceae</taxon>
        <taxon>Lentinula</taxon>
    </lineage>
</organism>
<feature type="coiled-coil region" evidence="1">
    <location>
        <begin position="290"/>
        <end position="384"/>
    </location>
</feature>
<feature type="coiled-coil region" evidence="1">
    <location>
        <begin position="7"/>
        <end position="73"/>
    </location>
</feature>
<protein>
    <submittedName>
        <fullName evidence="2">Uncharacterized protein</fullName>
    </submittedName>
</protein>
<reference evidence="2" key="1">
    <citation type="submission" date="2022-08" db="EMBL/GenBank/DDBJ databases">
        <authorList>
            <consortium name="DOE Joint Genome Institute"/>
            <person name="Min B."/>
            <person name="Sierra-Patev S."/>
            <person name="Naranjo-Ortiz M."/>
            <person name="Looney B."/>
            <person name="Konkel Z."/>
            <person name="Slot J.C."/>
            <person name="Sakamoto Y."/>
            <person name="Steenwyk J.L."/>
            <person name="Rokas A."/>
            <person name="Carro J."/>
            <person name="Camarero S."/>
            <person name="Ferreira P."/>
            <person name="Molpeceres G."/>
            <person name="Ruiz-duenas F.J."/>
            <person name="Serrano A."/>
            <person name="Henrissat B."/>
            <person name="Drula E."/>
            <person name="Hughes K.W."/>
            <person name="Mata J.L."/>
            <person name="Ishikawa N.K."/>
            <person name="Vargas-Isla R."/>
            <person name="Ushijima S."/>
            <person name="Smith C.A."/>
            <person name="Ahrendt S."/>
            <person name="Andreopoulos W."/>
            <person name="He G."/>
            <person name="LaButti K."/>
            <person name="Lipzen A."/>
            <person name="Ng V."/>
            <person name="Riley R."/>
            <person name="Sandor L."/>
            <person name="Barry K."/>
            <person name="Martinez A.T."/>
            <person name="Xiao Y."/>
            <person name="Gibbons J.G."/>
            <person name="Terashima K."/>
            <person name="Hibbett D.S."/>
            <person name="Grigoriev I.V."/>
        </authorList>
    </citation>
    <scope>NUCLEOTIDE SEQUENCE</scope>
    <source>
        <strain evidence="2">ET3784</strain>
    </source>
</reference>
<dbReference type="AlphaFoldDB" id="A0AA38JVJ6"/>
<accession>A0AA38JVJ6</accession>
<gene>
    <name evidence="2" type="ORF">DFJ43DRAFT_1038184</name>
</gene>
<dbReference type="Proteomes" id="UP001176059">
    <property type="component" value="Unassembled WGS sequence"/>
</dbReference>
<comment type="caution">
    <text evidence="2">The sequence shown here is derived from an EMBL/GenBank/DDBJ whole genome shotgun (WGS) entry which is preliminary data.</text>
</comment>
<feature type="coiled-coil region" evidence="1">
    <location>
        <begin position="103"/>
        <end position="264"/>
    </location>
</feature>
<evidence type="ECO:0000256" key="1">
    <source>
        <dbReference type="SAM" id="Coils"/>
    </source>
</evidence>